<keyword evidence="2" id="KW-0812">Transmembrane</keyword>
<dbReference type="EMBL" id="JACCJC010000019">
    <property type="protein sequence ID" value="KAF6236416.1"/>
    <property type="molecule type" value="Genomic_DNA"/>
</dbReference>
<accession>A0A8H6FX46</accession>
<feature type="transmembrane region" description="Helical" evidence="2">
    <location>
        <begin position="49"/>
        <end position="72"/>
    </location>
</feature>
<sequence>MTILASKTQFSHNNHSRMALSFFARIFAHPNPLSPSVFDILREILTCTLIHVILCTAYCHLTCLLCYIINLCSAKKTRRVENLVANLGISHTICGEPTVLYAYITAWILNALLLHLHDHDRSGSYWFLVKSIAWVYVETLFFFGIALAMTLLLQLLETVSGAGPDDDANRDKFKMRKGRDGSDEEMGEAMVDKKTIL</sequence>
<evidence type="ECO:0000256" key="2">
    <source>
        <dbReference type="SAM" id="Phobius"/>
    </source>
</evidence>
<evidence type="ECO:0000313" key="4">
    <source>
        <dbReference type="Proteomes" id="UP000578531"/>
    </source>
</evidence>
<evidence type="ECO:0000256" key="1">
    <source>
        <dbReference type="SAM" id="MobiDB-lite"/>
    </source>
</evidence>
<protein>
    <submittedName>
        <fullName evidence="3">Uncharacterized protein</fullName>
    </submittedName>
</protein>
<proteinExistence type="predicted"/>
<dbReference type="GeneID" id="59287170"/>
<gene>
    <name evidence="3" type="ORF">HO173_005508</name>
</gene>
<comment type="caution">
    <text evidence="3">The sequence shown here is derived from an EMBL/GenBank/DDBJ whole genome shotgun (WGS) entry which is preliminary data.</text>
</comment>
<dbReference type="Proteomes" id="UP000578531">
    <property type="component" value="Unassembled WGS sequence"/>
</dbReference>
<organism evidence="3 4">
    <name type="scientific">Letharia columbiana</name>
    <dbReference type="NCBI Taxonomy" id="112416"/>
    <lineage>
        <taxon>Eukaryota</taxon>
        <taxon>Fungi</taxon>
        <taxon>Dikarya</taxon>
        <taxon>Ascomycota</taxon>
        <taxon>Pezizomycotina</taxon>
        <taxon>Lecanoromycetes</taxon>
        <taxon>OSLEUM clade</taxon>
        <taxon>Lecanoromycetidae</taxon>
        <taxon>Lecanorales</taxon>
        <taxon>Lecanorineae</taxon>
        <taxon>Parmeliaceae</taxon>
        <taxon>Letharia</taxon>
    </lineage>
</organism>
<reference evidence="3 4" key="1">
    <citation type="journal article" date="2020" name="Genomics">
        <title>Complete, high-quality genomes from long-read metagenomic sequencing of two wolf lichen thalli reveals enigmatic genome architecture.</title>
        <authorList>
            <person name="McKenzie S.K."/>
            <person name="Walston R.F."/>
            <person name="Allen J.L."/>
        </authorList>
    </citation>
    <scope>NUCLEOTIDE SEQUENCE [LARGE SCALE GENOMIC DNA]</scope>
    <source>
        <strain evidence="3">WasteWater2</strain>
    </source>
</reference>
<feature type="transmembrane region" description="Helical" evidence="2">
    <location>
        <begin position="133"/>
        <end position="153"/>
    </location>
</feature>
<dbReference type="AlphaFoldDB" id="A0A8H6FX46"/>
<feature type="transmembrane region" description="Helical" evidence="2">
    <location>
        <begin position="93"/>
        <end position="113"/>
    </location>
</feature>
<evidence type="ECO:0000313" key="3">
    <source>
        <dbReference type="EMBL" id="KAF6236416.1"/>
    </source>
</evidence>
<feature type="region of interest" description="Disordered" evidence="1">
    <location>
        <begin position="167"/>
        <end position="188"/>
    </location>
</feature>
<keyword evidence="2" id="KW-0472">Membrane</keyword>
<keyword evidence="4" id="KW-1185">Reference proteome</keyword>
<keyword evidence="2" id="KW-1133">Transmembrane helix</keyword>
<dbReference type="RefSeq" id="XP_037165762.1">
    <property type="nucleotide sequence ID" value="XM_037307424.1"/>
</dbReference>
<name>A0A8H6FX46_9LECA</name>